<comment type="caution">
    <text evidence="3">The sequence shown here is derived from an EMBL/GenBank/DDBJ whole genome shotgun (WGS) entry which is preliminary data.</text>
</comment>
<keyword evidence="3" id="KW-0482">Metalloprotease</keyword>
<keyword evidence="1" id="KW-1133">Transmembrane helix</keyword>
<evidence type="ECO:0000313" key="4">
    <source>
        <dbReference type="Proteomes" id="UP001430193"/>
    </source>
</evidence>
<reference evidence="3" key="1">
    <citation type="submission" date="2020-10" db="EMBL/GenBank/DDBJ databases">
        <title>Phylogeny of dyella-like bacteria.</title>
        <authorList>
            <person name="Fu J."/>
        </authorList>
    </citation>
    <scope>NUCLEOTIDE SEQUENCE</scope>
    <source>
        <strain evidence="3">DHON07</strain>
    </source>
</reference>
<proteinExistence type="predicted"/>
<evidence type="ECO:0000256" key="1">
    <source>
        <dbReference type="SAM" id="Phobius"/>
    </source>
</evidence>
<evidence type="ECO:0000313" key="3">
    <source>
        <dbReference type="EMBL" id="MBM7130639.1"/>
    </source>
</evidence>
<dbReference type="InterPro" id="IPR003675">
    <property type="entry name" value="Rce1/LyrA-like_dom"/>
</dbReference>
<organism evidence="3 4">
    <name type="scientific">Dyella mobilis</name>
    <dbReference type="NCBI Taxonomy" id="1849582"/>
    <lineage>
        <taxon>Bacteria</taxon>
        <taxon>Pseudomonadati</taxon>
        <taxon>Pseudomonadota</taxon>
        <taxon>Gammaproteobacteria</taxon>
        <taxon>Lysobacterales</taxon>
        <taxon>Rhodanobacteraceae</taxon>
        <taxon>Dyella</taxon>
    </lineage>
</organism>
<protein>
    <submittedName>
        <fullName evidence="3">CPBP family intramembrane metalloprotease</fullName>
    </submittedName>
</protein>
<feature type="transmembrane region" description="Helical" evidence="1">
    <location>
        <begin position="93"/>
        <end position="109"/>
    </location>
</feature>
<accession>A0ABS2KI66</accession>
<keyword evidence="1" id="KW-0812">Transmembrane</keyword>
<dbReference type="RefSeq" id="WP_204632201.1">
    <property type="nucleotide sequence ID" value="NZ_JADIKF010000039.1"/>
</dbReference>
<evidence type="ECO:0000259" key="2">
    <source>
        <dbReference type="Pfam" id="PF02517"/>
    </source>
</evidence>
<keyword evidence="1" id="KW-0472">Membrane</keyword>
<sequence length="223" mass="24628">MARVEGRSWLTYGLGGASRTKLLAVGSALGFATLSALVATLLFGGYATFAKEPTTLAWIILAGIAWLLAFYAVAFFEELLLRGYLQYALGRRIGFWWAALWWSAIFIWMHTGNDGETPLGLAQTGIMALFFCLSLRITGSLWWAIGFHASWDWAESFFYGTANSGMRFGYRLLTESSHGNPLWSGGSTGPEGSIFSLFVLVIPCIWLALQWRRSKPSIAKETA</sequence>
<feature type="transmembrane region" description="Helical" evidence="1">
    <location>
        <begin position="21"/>
        <end position="44"/>
    </location>
</feature>
<feature type="transmembrane region" description="Helical" evidence="1">
    <location>
        <begin position="121"/>
        <end position="145"/>
    </location>
</feature>
<feature type="domain" description="CAAX prenyl protease 2/Lysostaphin resistance protein A-like" evidence="2">
    <location>
        <begin position="64"/>
        <end position="153"/>
    </location>
</feature>
<dbReference type="GO" id="GO:0008237">
    <property type="term" value="F:metallopeptidase activity"/>
    <property type="evidence" value="ECO:0007669"/>
    <property type="project" value="UniProtKB-KW"/>
</dbReference>
<dbReference type="Pfam" id="PF02517">
    <property type="entry name" value="Rce1-like"/>
    <property type="match status" value="1"/>
</dbReference>
<dbReference type="PANTHER" id="PTHR39430:SF1">
    <property type="entry name" value="PROTEASE"/>
    <property type="match status" value="1"/>
</dbReference>
<feature type="transmembrane region" description="Helical" evidence="1">
    <location>
        <begin position="56"/>
        <end position="81"/>
    </location>
</feature>
<dbReference type="PANTHER" id="PTHR39430">
    <property type="entry name" value="MEMBRANE-ASSOCIATED PROTEASE-RELATED"/>
    <property type="match status" value="1"/>
</dbReference>
<keyword evidence="3" id="KW-0378">Hydrolase</keyword>
<dbReference type="Proteomes" id="UP001430193">
    <property type="component" value="Unassembled WGS sequence"/>
</dbReference>
<name>A0ABS2KI66_9GAMM</name>
<gene>
    <name evidence="3" type="ORF">ISS99_13960</name>
</gene>
<dbReference type="EMBL" id="JADIKF010000039">
    <property type="protein sequence ID" value="MBM7130639.1"/>
    <property type="molecule type" value="Genomic_DNA"/>
</dbReference>
<keyword evidence="4" id="KW-1185">Reference proteome</keyword>
<keyword evidence="3" id="KW-0645">Protease</keyword>